<feature type="transmembrane region" description="Helical" evidence="1">
    <location>
        <begin position="60"/>
        <end position="86"/>
    </location>
</feature>
<accession>A0A1J9U003</accession>
<name>A0A1J9U003_9BACI</name>
<keyword evidence="1" id="KW-0812">Transmembrane</keyword>
<dbReference type="Proteomes" id="UP000182788">
    <property type="component" value="Unassembled WGS sequence"/>
</dbReference>
<dbReference type="EMBL" id="MAOI01000141">
    <property type="protein sequence ID" value="OJD71894.1"/>
    <property type="molecule type" value="Genomic_DNA"/>
</dbReference>
<protein>
    <submittedName>
        <fullName evidence="2">Uncharacterized protein</fullName>
    </submittedName>
</protein>
<proteinExistence type="predicted"/>
<sequence>MRNEEKLPTNKLISEKLLSLFNTTNDYKRIKEKVIGKTLTFVPDHSHQAKILKYPLNGNFVFFIAPKFILIVLGKNVFLNLIAMWWDPIYIINVKFNKADH</sequence>
<evidence type="ECO:0000313" key="3">
    <source>
        <dbReference type="Proteomes" id="UP000182788"/>
    </source>
</evidence>
<comment type="caution">
    <text evidence="2">The sequence shown here is derived from an EMBL/GenBank/DDBJ whole genome shotgun (WGS) entry which is preliminary data.</text>
</comment>
<evidence type="ECO:0000313" key="2">
    <source>
        <dbReference type="EMBL" id="OJD71894.1"/>
    </source>
</evidence>
<keyword evidence="1" id="KW-0472">Membrane</keyword>
<gene>
    <name evidence="2" type="ORF">BAU28_19500</name>
</gene>
<reference evidence="2 3" key="1">
    <citation type="submission" date="2016-06" db="EMBL/GenBank/DDBJ databases">
        <title>First insights into the genetic diversity and population structure of in the Bacillus cereus group bacteria from diverse marine environments.</title>
        <authorList>
            <person name="Liu Y."/>
            <person name="Lai Q."/>
            <person name="Shao Z."/>
        </authorList>
    </citation>
    <scope>NUCLEOTIDE SEQUENCE [LARGE SCALE GENOMIC DNA]</scope>
    <source>
        <strain evidence="2 3">NH24A2</strain>
    </source>
</reference>
<evidence type="ECO:0000256" key="1">
    <source>
        <dbReference type="SAM" id="Phobius"/>
    </source>
</evidence>
<organism evidence="2 3">
    <name type="scientific">Bacillus paramycoides</name>
    <dbReference type="NCBI Taxonomy" id="2026194"/>
    <lineage>
        <taxon>Bacteria</taxon>
        <taxon>Bacillati</taxon>
        <taxon>Bacillota</taxon>
        <taxon>Bacilli</taxon>
        <taxon>Bacillales</taxon>
        <taxon>Bacillaceae</taxon>
        <taxon>Bacillus</taxon>
        <taxon>Bacillus cereus group</taxon>
    </lineage>
</organism>
<keyword evidence="1" id="KW-1133">Transmembrane helix</keyword>
<dbReference type="AlphaFoldDB" id="A0A1J9U003"/>